<dbReference type="CDD" id="cd01185">
    <property type="entry name" value="INTN1_C_like"/>
    <property type="match status" value="1"/>
</dbReference>
<dbReference type="Pfam" id="PF17293">
    <property type="entry name" value="Arm-DNA-bind_5"/>
    <property type="match status" value="1"/>
</dbReference>
<dbReference type="GO" id="GO:0003677">
    <property type="term" value="F:DNA binding"/>
    <property type="evidence" value="ECO:0007669"/>
    <property type="project" value="UniProtKB-KW"/>
</dbReference>
<protein>
    <recommendedName>
        <fullName evidence="4">Tyr recombinase domain-containing protein</fullName>
    </recommendedName>
</protein>
<keyword evidence="2" id="KW-0238">DNA-binding</keyword>
<dbReference type="GO" id="GO:0015074">
    <property type="term" value="P:DNA integration"/>
    <property type="evidence" value="ECO:0007669"/>
    <property type="project" value="InterPro"/>
</dbReference>
<dbReference type="Pfam" id="PF00589">
    <property type="entry name" value="Phage_integrase"/>
    <property type="match status" value="1"/>
</dbReference>
<dbReference type="InterPro" id="IPR011010">
    <property type="entry name" value="DNA_brk_join_enz"/>
</dbReference>
<organism evidence="5 6">
    <name type="scientific">Pseudopedobacter saltans</name>
    <dbReference type="NCBI Taxonomy" id="151895"/>
    <lineage>
        <taxon>Bacteria</taxon>
        <taxon>Pseudomonadati</taxon>
        <taxon>Bacteroidota</taxon>
        <taxon>Sphingobacteriia</taxon>
        <taxon>Sphingobacteriales</taxon>
        <taxon>Sphingobacteriaceae</taxon>
        <taxon>Pseudopedobacter</taxon>
    </lineage>
</organism>
<dbReference type="InterPro" id="IPR010998">
    <property type="entry name" value="Integrase_recombinase_N"/>
</dbReference>
<dbReference type="GO" id="GO:0006310">
    <property type="term" value="P:DNA recombination"/>
    <property type="evidence" value="ECO:0007669"/>
    <property type="project" value="UniProtKB-KW"/>
</dbReference>
<accession>A0A2W5FDQ2</accession>
<dbReference type="PROSITE" id="PS51898">
    <property type="entry name" value="TYR_RECOMBINASE"/>
    <property type="match status" value="1"/>
</dbReference>
<proteinExistence type="inferred from homology"/>
<sequence>MKVSFYLKKAGADYETLIYVTISYAGNRIRIFTDERIHPQFWNSDRQRVRQTLRFPTNPEFNSRLDSIETKIRNVYRSWKVNNGEKEEPSVPILTNLIKKELGRTPEVDKALVQLKTFWGFFEDFIDRSAKGIRTNKNKQIRQTSIGSYRNLFNSLKKYERAINKKLDFDSFDMHLYNQYYSYLIGLNLATNTIGKQFSILKVVLREAYEDGYSRNTIFNHSKFRSVSEPPQTIYLNNDELAELAGLEIINKRLDRVRDTFIIGCLTGLRFSDISKLKLDDIEDGIIEIVQTKTGNPVAIPLRQKVLDIIAKYDNNFPKVMSNQKFNQYLKELCALCPSLQKEISVKEKRGGVESVITKPKYEFVSSHTARRSFATNEFLAKDIKTYQIMAITGHKTEKSFYRYIRLTPEENAKDIANIWQKRDDKQAVVLKHHLKIVKSINE</sequence>
<dbReference type="Gene3D" id="1.10.443.10">
    <property type="entry name" value="Intergrase catalytic core"/>
    <property type="match status" value="1"/>
</dbReference>
<dbReference type="Gene3D" id="1.10.150.130">
    <property type="match status" value="1"/>
</dbReference>
<feature type="domain" description="Tyr recombinase" evidence="4">
    <location>
        <begin position="229"/>
        <end position="417"/>
    </location>
</feature>
<dbReference type="SUPFAM" id="SSF56349">
    <property type="entry name" value="DNA breaking-rejoining enzymes"/>
    <property type="match status" value="1"/>
</dbReference>
<evidence type="ECO:0000259" key="4">
    <source>
        <dbReference type="PROSITE" id="PS51898"/>
    </source>
</evidence>
<dbReference type="InterPro" id="IPR013762">
    <property type="entry name" value="Integrase-like_cat_sf"/>
</dbReference>
<evidence type="ECO:0000313" key="5">
    <source>
        <dbReference type="EMBL" id="PZP52444.1"/>
    </source>
</evidence>
<evidence type="ECO:0000256" key="3">
    <source>
        <dbReference type="ARBA" id="ARBA00023172"/>
    </source>
</evidence>
<keyword evidence="3" id="KW-0233">DNA recombination</keyword>
<dbReference type="PANTHER" id="PTHR30349:SF64">
    <property type="entry name" value="PROPHAGE INTEGRASE INTD-RELATED"/>
    <property type="match status" value="1"/>
</dbReference>
<dbReference type="EMBL" id="QFOI01000004">
    <property type="protein sequence ID" value="PZP52444.1"/>
    <property type="molecule type" value="Genomic_DNA"/>
</dbReference>
<gene>
    <name evidence="5" type="ORF">DI598_00645</name>
</gene>
<name>A0A2W5FDQ2_9SPHI</name>
<dbReference type="InterPro" id="IPR002104">
    <property type="entry name" value="Integrase_catalytic"/>
</dbReference>
<evidence type="ECO:0000256" key="2">
    <source>
        <dbReference type="ARBA" id="ARBA00023125"/>
    </source>
</evidence>
<evidence type="ECO:0000313" key="6">
    <source>
        <dbReference type="Proteomes" id="UP000249645"/>
    </source>
</evidence>
<dbReference type="InterPro" id="IPR050090">
    <property type="entry name" value="Tyrosine_recombinase_XerCD"/>
</dbReference>
<evidence type="ECO:0000256" key="1">
    <source>
        <dbReference type="ARBA" id="ARBA00008857"/>
    </source>
</evidence>
<comment type="similarity">
    <text evidence="1">Belongs to the 'phage' integrase family.</text>
</comment>
<dbReference type="InterPro" id="IPR035386">
    <property type="entry name" value="Arm-DNA-bind_5"/>
</dbReference>
<dbReference type="PANTHER" id="PTHR30349">
    <property type="entry name" value="PHAGE INTEGRASE-RELATED"/>
    <property type="match status" value="1"/>
</dbReference>
<dbReference type="Pfam" id="PF13102">
    <property type="entry name" value="Phage_int_SAM_5"/>
    <property type="match status" value="1"/>
</dbReference>
<comment type="caution">
    <text evidence="5">The sequence shown here is derived from an EMBL/GenBank/DDBJ whole genome shotgun (WGS) entry which is preliminary data.</text>
</comment>
<dbReference type="AlphaFoldDB" id="A0A2W5FDQ2"/>
<dbReference type="InterPro" id="IPR025269">
    <property type="entry name" value="SAM-like_dom"/>
</dbReference>
<reference evidence="5 6" key="1">
    <citation type="submission" date="2017-11" db="EMBL/GenBank/DDBJ databases">
        <title>Infants hospitalized years apart are colonized by the same room-sourced microbial strains.</title>
        <authorList>
            <person name="Brooks B."/>
            <person name="Olm M.R."/>
            <person name="Firek B.A."/>
            <person name="Baker R."/>
            <person name="Thomas B.C."/>
            <person name="Morowitz M.J."/>
            <person name="Banfield J.F."/>
        </authorList>
    </citation>
    <scope>NUCLEOTIDE SEQUENCE [LARGE SCALE GENOMIC DNA]</scope>
    <source>
        <strain evidence="5">S2_009_000_R2_76</strain>
    </source>
</reference>
<dbReference type="Proteomes" id="UP000249645">
    <property type="component" value="Unassembled WGS sequence"/>
</dbReference>